<name>A0A8S5QNT4_9CAUD</name>
<feature type="transmembrane region" description="Helical" evidence="1">
    <location>
        <begin position="12"/>
        <end position="32"/>
    </location>
</feature>
<keyword evidence="1" id="KW-0812">Transmembrane</keyword>
<reference evidence="2" key="1">
    <citation type="journal article" date="2021" name="Proc. Natl. Acad. Sci. U.S.A.">
        <title>A Catalog of Tens of Thousands of Viruses from Human Metagenomes Reveals Hidden Associations with Chronic Diseases.</title>
        <authorList>
            <person name="Tisza M.J."/>
            <person name="Buck C.B."/>
        </authorList>
    </citation>
    <scope>NUCLEOTIDE SEQUENCE</scope>
    <source>
        <strain evidence="2">CtsoB6</strain>
    </source>
</reference>
<proteinExistence type="predicted"/>
<keyword evidence="1" id="KW-0472">Membrane</keyword>
<protein>
    <submittedName>
        <fullName evidence="2">Uncharacterized protein</fullName>
    </submittedName>
</protein>
<evidence type="ECO:0000256" key="1">
    <source>
        <dbReference type="SAM" id="Phobius"/>
    </source>
</evidence>
<sequence length="58" mass="6909">MWLLVNPELSQFTYSLCTYSTLIPIFSTFYRVTVYTHCSNRYFESFSVHHGRSPTFTM</sequence>
<evidence type="ECO:0000313" key="2">
    <source>
        <dbReference type="EMBL" id="DAE20728.1"/>
    </source>
</evidence>
<dbReference type="EMBL" id="BK015700">
    <property type="protein sequence ID" value="DAE20728.1"/>
    <property type="molecule type" value="Genomic_DNA"/>
</dbReference>
<accession>A0A8S5QNT4</accession>
<organism evidence="2">
    <name type="scientific">Siphoviridae sp. ctsoB6</name>
    <dbReference type="NCBI Taxonomy" id="2826487"/>
    <lineage>
        <taxon>Viruses</taxon>
        <taxon>Duplodnaviria</taxon>
        <taxon>Heunggongvirae</taxon>
        <taxon>Uroviricota</taxon>
        <taxon>Caudoviricetes</taxon>
    </lineage>
</organism>
<keyword evidence="1" id="KW-1133">Transmembrane helix</keyword>